<name>A0ABU7YUD6_9GAMM</name>
<sequence>MTSTVFVYTMTSAGKKGAWSRYIFPFAVDCFAQLGNVLYIRNGDTISMVSEEAVTDDVAGAPVNFTGTVWWPWLDFGSPGATKMLEGFDYVGTGQGPSISIGYDQRDPSIFTDGYQLDPDTLPGGIIPFPVSAPTMSVKLEFAGGEAWNVQSVLLSAKPLRGGP</sequence>
<proteinExistence type="predicted"/>
<dbReference type="Proteomes" id="UP001355056">
    <property type="component" value="Unassembled WGS sequence"/>
</dbReference>
<comment type="caution">
    <text evidence="1">The sequence shown here is derived from an EMBL/GenBank/DDBJ whole genome shotgun (WGS) entry which is preliminary data.</text>
</comment>
<evidence type="ECO:0000313" key="1">
    <source>
        <dbReference type="EMBL" id="MEG3182694.1"/>
    </source>
</evidence>
<evidence type="ECO:0000313" key="2">
    <source>
        <dbReference type="Proteomes" id="UP001355056"/>
    </source>
</evidence>
<reference evidence="1 2" key="1">
    <citation type="journal article" date="2016" name="Int. J. Syst. Evol. Microbiol.">
        <title>Lysobacter erysipheiresistens sp. nov., an antagonist of powdery mildew, isolated from tobacco-cultivated soil.</title>
        <authorList>
            <person name="Xie B."/>
            <person name="Li T."/>
            <person name="Lin X."/>
            <person name="Wang C.J."/>
            <person name="Chen Y.J."/>
            <person name="Liu W.J."/>
            <person name="Zhao Z.W."/>
        </authorList>
    </citation>
    <scope>NUCLEOTIDE SEQUENCE [LARGE SCALE GENOMIC DNA]</scope>
    <source>
        <strain evidence="1 2">RS-LYSO-3</strain>
    </source>
</reference>
<dbReference type="EMBL" id="JAXGFP010000001">
    <property type="protein sequence ID" value="MEG3182694.1"/>
    <property type="molecule type" value="Genomic_DNA"/>
</dbReference>
<organism evidence="1 2">
    <name type="scientific">Novilysobacter erysipheiresistens</name>
    <dbReference type="NCBI Taxonomy" id="1749332"/>
    <lineage>
        <taxon>Bacteria</taxon>
        <taxon>Pseudomonadati</taxon>
        <taxon>Pseudomonadota</taxon>
        <taxon>Gammaproteobacteria</taxon>
        <taxon>Lysobacterales</taxon>
        <taxon>Lysobacteraceae</taxon>
        <taxon>Novilysobacter</taxon>
    </lineage>
</organism>
<dbReference type="RefSeq" id="WP_332614050.1">
    <property type="nucleotide sequence ID" value="NZ_JAXGFP010000001.1"/>
</dbReference>
<keyword evidence="2" id="KW-1185">Reference proteome</keyword>
<accession>A0ABU7YUD6</accession>
<protein>
    <submittedName>
        <fullName evidence="1">Uncharacterized protein</fullName>
    </submittedName>
</protein>
<gene>
    <name evidence="1" type="ORF">SNE34_01520</name>
</gene>